<dbReference type="AlphaFoldDB" id="A0AAV8W4I5"/>
<keyword evidence="3" id="KW-1185">Reference proteome</keyword>
<evidence type="ECO:0000256" key="1">
    <source>
        <dbReference type="SAM" id="SignalP"/>
    </source>
</evidence>
<sequence>MKTGLVLVIFFTLAIVQISAFPGSSCNVVPCCDYCISTGHFGGYCIGDNLETCHCYDIGGGGNCLKATWLKLNHVARSGSLSPVLRKSV</sequence>
<dbReference type="Proteomes" id="UP001159042">
    <property type="component" value="Unassembled WGS sequence"/>
</dbReference>
<protein>
    <submittedName>
        <fullName evidence="2">Uncharacterized protein</fullName>
    </submittedName>
</protein>
<gene>
    <name evidence="2" type="ORF">NQ315_003032</name>
</gene>
<comment type="caution">
    <text evidence="2">The sequence shown here is derived from an EMBL/GenBank/DDBJ whole genome shotgun (WGS) entry which is preliminary data.</text>
</comment>
<evidence type="ECO:0000313" key="2">
    <source>
        <dbReference type="EMBL" id="KAJ8921414.1"/>
    </source>
</evidence>
<keyword evidence="1" id="KW-0732">Signal</keyword>
<feature type="signal peptide" evidence="1">
    <location>
        <begin position="1"/>
        <end position="20"/>
    </location>
</feature>
<name>A0AAV8W4I5_9CUCU</name>
<reference evidence="2 3" key="1">
    <citation type="journal article" date="2023" name="Insect Mol. Biol.">
        <title>Genome sequencing provides insights into the evolution of gene families encoding plant cell wall-degrading enzymes in longhorned beetles.</title>
        <authorList>
            <person name="Shin N.R."/>
            <person name="Okamura Y."/>
            <person name="Kirsch R."/>
            <person name="Pauchet Y."/>
        </authorList>
    </citation>
    <scope>NUCLEOTIDE SEQUENCE [LARGE SCALE GENOMIC DNA]</scope>
    <source>
        <strain evidence="2">EAD_L_NR</strain>
    </source>
</reference>
<proteinExistence type="predicted"/>
<accession>A0AAV8W4I5</accession>
<evidence type="ECO:0000313" key="3">
    <source>
        <dbReference type="Proteomes" id="UP001159042"/>
    </source>
</evidence>
<feature type="chain" id="PRO_5043698366" evidence="1">
    <location>
        <begin position="21"/>
        <end position="89"/>
    </location>
</feature>
<organism evidence="2 3">
    <name type="scientific">Exocentrus adspersus</name>
    <dbReference type="NCBI Taxonomy" id="1586481"/>
    <lineage>
        <taxon>Eukaryota</taxon>
        <taxon>Metazoa</taxon>
        <taxon>Ecdysozoa</taxon>
        <taxon>Arthropoda</taxon>
        <taxon>Hexapoda</taxon>
        <taxon>Insecta</taxon>
        <taxon>Pterygota</taxon>
        <taxon>Neoptera</taxon>
        <taxon>Endopterygota</taxon>
        <taxon>Coleoptera</taxon>
        <taxon>Polyphaga</taxon>
        <taxon>Cucujiformia</taxon>
        <taxon>Chrysomeloidea</taxon>
        <taxon>Cerambycidae</taxon>
        <taxon>Lamiinae</taxon>
        <taxon>Acanthocinini</taxon>
        <taxon>Exocentrus</taxon>
    </lineage>
</organism>
<dbReference type="EMBL" id="JANEYG010000010">
    <property type="protein sequence ID" value="KAJ8921414.1"/>
    <property type="molecule type" value="Genomic_DNA"/>
</dbReference>